<reference evidence="2 3" key="1">
    <citation type="submission" date="2015-08" db="EMBL/GenBank/DDBJ databases">
        <authorList>
            <person name="Babu N.S."/>
            <person name="Beckwith C.J."/>
            <person name="Beseler K.G."/>
            <person name="Brison A."/>
            <person name="Carone J.V."/>
            <person name="Caskin T.P."/>
            <person name="Diamond M."/>
            <person name="Durham M.E."/>
            <person name="Foxe J.M."/>
            <person name="Go M."/>
            <person name="Henderson B.A."/>
            <person name="Jones I.B."/>
            <person name="McGettigan J.A."/>
            <person name="Micheletti S.J."/>
            <person name="Nasrallah M.E."/>
            <person name="Ortiz D."/>
            <person name="Piller C.R."/>
            <person name="Privatt S.R."/>
            <person name="Schneider S.L."/>
            <person name="Sharp S."/>
            <person name="Smith T.C."/>
            <person name="Stanton J.D."/>
            <person name="Ullery H.E."/>
            <person name="Wilson R.J."/>
            <person name="Serrano M.G."/>
            <person name="Buck G."/>
            <person name="Lee V."/>
            <person name="Wang Y."/>
            <person name="Carvalho R."/>
            <person name="Voegtly L."/>
            <person name="Shi R."/>
            <person name="Duckworth R."/>
            <person name="Johnson A."/>
            <person name="Loviza R."/>
            <person name="Walstead R."/>
            <person name="Shah Z."/>
            <person name="Kiflezghi M."/>
            <person name="Wade K."/>
            <person name="Ball S.L."/>
            <person name="Bradley K.W."/>
            <person name="Asai D.J."/>
            <person name="Bowman C.A."/>
            <person name="Russell D.A."/>
            <person name="Pope W.H."/>
            <person name="Jacobs-Sera D."/>
            <person name="Hendrix R.W."/>
            <person name="Hatfull G.F."/>
        </authorList>
    </citation>
    <scope>NUCLEOTIDE SEQUENCE [LARGE SCALE GENOMIC DNA]</scope>
    <source>
        <strain evidence="2 3">DSM 27648</strain>
    </source>
</reference>
<sequence>MLSVVAGCGLVLGLEDHDLDPRSSTAGGDATADGAPDGTPDGSLAPSPDAVACASSPSKTCTAVGMCCPDATPFCRLNIDLPNKTFAVSCAAQADVRQIGEECDPIAGQCADGLSCGLVYSTSVMYTCVPLCTSDADCAPCAEGRCSYDTKAGGFCSHPLAKNSTVKQCGACDPMAPGNACGADYCLPQDLTGPPSCGRGGFDTGCHWTADCPAGQYCICGSGFGNACGYAPTAGSCMKGCYIYDVGKPCPTGGTCTAIAGGANYAICK</sequence>
<protein>
    <submittedName>
        <fullName evidence="2">Uncharacterized protein</fullName>
    </submittedName>
</protein>
<name>A0A0K1PZA7_9BACT</name>
<accession>A0A0K1PZA7</accession>
<evidence type="ECO:0000313" key="2">
    <source>
        <dbReference type="EMBL" id="AKU98489.1"/>
    </source>
</evidence>
<feature type="region of interest" description="Disordered" evidence="1">
    <location>
        <begin position="19"/>
        <end position="41"/>
    </location>
</feature>
<dbReference type="STRING" id="1391654.AKJ09_05153"/>
<feature type="compositionally biased region" description="Low complexity" evidence="1">
    <location>
        <begin position="25"/>
        <end position="41"/>
    </location>
</feature>
<keyword evidence="3" id="KW-1185">Reference proteome</keyword>
<evidence type="ECO:0000313" key="3">
    <source>
        <dbReference type="Proteomes" id="UP000064967"/>
    </source>
</evidence>
<evidence type="ECO:0000256" key="1">
    <source>
        <dbReference type="SAM" id="MobiDB-lite"/>
    </source>
</evidence>
<dbReference type="EMBL" id="CP012333">
    <property type="protein sequence ID" value="AKU98489.1"/>
    <property type="molecule type" value="Genomic_DNA"/>
</dbReference>
<gene>
    <name evidence="2" type="ORF">AKJ09_05153</name>
</gene>
<dbReference type="RefSeq" id="WP_146649438.1">
    <property type="nucleotide sequence ID" value="NZ_CP012333.1"/>
</dbReference>
<dbReference type="AlphaFoldDB" id="A0A0K1PZA7"/>
<proteinExistence type="predicted"/>
<dbReference type="Proteomes" id="UP000064967">
    <property type="component" value="Chromosome"/>
</dbReference>
<organism evidence="2 3">
    <name type="scientific">Labilithrix luteola</name>
    <dbReference type="NCBI Taxonomy" id="1391654"/>
    <lineage>
        <taxon>Bacteria</taxon>
        <taxon>Pseudomonadati</taxon>
        <taxon>Myxococcota</taxon>
        <taxon>Polyangia</taxon>
        <taxon>Polyangiales</taxon>
        <taxon>Labilitrichaceae</taxon>
        <taxon>Labilithrix</taxon>
    </lineage>
</organism>
<dbReference type="KEGG" id="llu:AKJ09_05153"/>